<dbReference type="GO" id="GO:0003677">
    <property type="term" value="F:DNA binding"/>
    <property type="evidence" value="ECO:0007669"/>
    <property type="project" value="InterPro"/>
</dbReference>
<dbReference type="GO" id="GO:0071163">
    <property type="term" value="P:DNA replication preinitiation complex assembly"/>
    <property type="evidence" value="ECO:0007669"/>
    <property type="project" value="InterPro"/>
</dbReference>
<reference evidence="5" key="1">
    <citation type="submission" date="2020-05" db="EMBL/GenBank/DDBJ databases">
        <title>Phylogenomic resolution of chytrid fungi.</title>
        <authorList>
            <person name="Stajich J.E."/>
            <person name="Amses K."/>
            <person name="Simmons R."/>
            <person name="Seto K."/>
            <person name="Myers J."/>
            <person name="Bonds A."/>
            <person name="Quandt C.A."/>
            <person name="Barry K."/>
            <person name="Liu P."/>
            <person name="Grigoriev I."/>
            <person name="Longcore J.E."/>
            <person name="James T.Y."/>
        </authorList>
    </citation>
    <scope>NUCLEOTIDE SEQUENCE</scope>
    <source>
        <strain evidence="5">JEL0379</strain>
    </source>
</reference>
<evidence type="ECO:0000259" key="4">
    <source>
        <dbReference type="SMART" id="SM01075"/>
    </source>
</evidence>
<dbReference type="SUPFAM" id="SSF46785">
    <property type="entry name" value="Winged helix' DNA-binding domain"/>
    <property type="match status" value="1"/>
</dbReference>
<dbReference type="EMBL" id="JADGJQ010000005">
    <property type="protein sequence ID" value="KAJ3183813.1"/>
    <property type="molecule type" value="Genomic_DNA"/>
</dbReference>
<keyword evidence="2" id="KW-0131">Cell cycle</keyword>
<dbReference type="GO" id="GO:0005634">
    <property type="term" value="C:nucleus"/>
    <property type="evidence" value="ECO:0007669"/>
    <property type="project" value="TreeGrafter"/>
</dbReference>
<dbReference type="PANTHER" id="PTHR28637:SF1">
    <property type="entry name" value="DNA REPLICATION FACTOR CDT1"/>
    <property type="match status" value="1"/>
</dbReference>
<dbReference type="InterPro" id="IPR036390">
    <property type="entry name" value="WH_DNA-bd_sf"/>
</dbReference>
<feature type="domain" description="CDT1 Geminin-binding" evidence="4">
    <location>
        <begin position="256"/>
        <end position="450"/>
    </location>
</feature>
<evidence type="ECO:0000313" key="6">
    <source>
        <dbReference type="Proteomes" id="UP001212152"/>
    </source>
</evidence>
<feature type="compositionally biased region" description="Basic and acidic residues" evidence="3">
    <location>
        <begin position="194"/>
        <end position="203"/>
    </location>
</feature>
<dbReference type="InterPro" id="IPR045173">
    <property type="entry name" value="Cdt1"/>
</dbReference>
<sequence length="679" mass="73844">MTKAHSATTPTLQSFFPSQKAPNTRSRTKSLKTPLNSSPISPALAKRKLAAASTPPRESPCPRTGTKRRAEGNDVGAESNTTDTGKRRKLRAADSLTLTPTPRIEELSEPETPNASESLAADTPSKAGKRDSQQQDGLEQMLGTPTPSCTLREPVSRSSAPGSAPSRLKYAVIETPRRTSLQQALPSPGGEESPEIHDPREQPSRLSLPTTPISSPAKPVHLSTLSRNLLEASSIGQRPAHQRFKHLLNPSSKLPLPQHYLVLEKMFLGLEGSATISRARGERCIYHKIRKAVEYQCGRNFEMRNLAQIRTVYPEAYTYAHITTINQGVRVSSVCIDVPDESKRAEPVSPSPKTPNSVSSVVRGGAHAAPILSAMDSPSMLRLANSAGNRMQHRRLEFHARLEKMVRTAHAEFLKTIAHSPPGADSKLRAWHPQFDLDSMPEIEPADMPELREALPDFRSSAAKARSAHEAKQNGDPPSAPVLTTPRASKNSENSENASETRIDAQIATPPSKGMPAVMPAPPTKPKSGSAAILERIRERARKKAEAEMYGPRKDTPAEIRKKAMLSRLGLVAQALNFIYAVESKNVLNITDVVRRLANSLKASLSEAEALEHLKLLAQVAPEYCELTDLSLLGTQVRIHRSVAVATVNEKIAKVVADMDKNKILPRVAPETPGTPTPS</sequence>
<evidence type="ECO:0000313" key="5">
    <source>
        <dbReference type="EMBL" id="KAJ3183813.1"/>
    </source>
</evidence>
<feature type="region of interest" description="Disordered" evidence="3">
    <location>
        <begin position="1"/>
        <end position="220"/>
    </location>
</feature>
<dbReference type="InterPro" id="IPR038090">
    <property type="entry name" value="Cdt1_C_WH_dom_sf"/>
</dbReference>
<feature type="compositionally biased region" description="Polar residues" evidence="3">
    <location>
        <begin position="1"/>
        <end position="40"/>
    </location>
</feature>
<dbReference type="Proteomes" id="UP001212152">
    <property type="component" value="Unassembled WGS sequence"/>
</dbReference>
<proteinExistence type="inferred from homology"/>
<feature type="region of interest" description="Disordered" evidence="3">
    <location>
        <begin position="341"/>
        <end position="361"/>
    </location>
</feature>
<accession>A0AAD5TQM3</accession>
<feature type="compositionally biased region" description="Polar residues" evidence="3">
    <location>
        <begin position="204"/>
        <end position="214"/>
    </location>
</feature>
<dbReference type="PANTHER" id="PTHR28637">
    <property type="entry name" value="DNA REPLICATION FACTOR CDT1"/>
    <property type="match status" value="1"/>
</dbReference>
<dbReference type="Pfam" id="PF16679">
    <property type="entry name" value="CDT1_C"/>
    <property type="match status" value="1"/>
</dbReference>
<dbReference type="GO" id="GO:0000076">
    <property type="term" value="P:DNA replication checkpoint signaling"/>
    <property type="evidence" value="ECO:0007669"/>
    <property type="project" value="TreeGrafter"/>
</dbReference>
<dbReference type="Gene3D" id="1.10.10.1420">
    <property type="entry name" value="DNA replication factor Cdt1, C-terminal WH domain"/>
    <property type="match status" value="1"/>
</dbReference>
<keyword evidence="6" id="KW-1185">Reference proteome</keyword>
<evidence type="ECO:0000256" key="2">
    <source>
        <dbReference type="ARBA" id="ARBA00023306"/>
    </source>
</evidence>
<comment type="caution">
    <text evidence="5">The sequence shown here is derived from an EMBL/GenBank/DDBJ whole genome shotgun (WGS) entry which is preliminary data.</text>
</comment>
<protein>
    <submittedName>
        <fullName evidence="5">Replication licensing factor Cdt1</fullName>
    </submittedName>
</protein>
<dbReference type="GO" id="GO:0070182">
    <property type="term" value="F:DNA polymerase binding"/>
    <property type="evidence" value="ECO:0007669"/>
    <property type="project" value="TreeGrafter"/>
</dbReference>
<feature type="region of interest" description="Disordered" evidence="3">
    <location>
        <begin position="459"/>
        <end position="530"/>
    </location>
</feature>
<dbReference type="GO" id="GO:0030174">
    <property type="term" value="P:regulation of DNA-templated DNA replication initiation"/>
    <property type="evidence" value="ECO:0007669"/>
    <property type="project" value="InterPro"/>
</dbReference>
<evidence type="ECO:0000256" key="3">
    <source>
        <dbReference type="SAM" id="MobiDB-lite"/>
    </source>
</evidence>
<dbReference type="SMART" id="SM01075">
    <property type="entry name" value="CDT1"/>
    <property type="match status" value="1"/>
</dbReference>
<feature type="compositionally biased region" description="Low complexity" evidence="3">
    <location>
        <begin position="491"/>
        <end position="500"/>
    </location>
</feature>
<dbReference type="Pfam" id="PF08839">
    <property type="entry name" value="CDT1"/>
    <property type="match status" value="1"/>
</dbReference>
<gene>
    <name evidence="5" type="primary">CDT1</name>
    <name evidence="5" type="ORF">HDU87_005929</name>
</gene>
<feature type="compositionally biased region" description="Low complexity" evidence="3">
    <location>
        <begin position="156"/>
        <end position="167"/>
    </location>
</feature>
<dbReference type="AlphaFoldDB" id="A0AAD5TQM3"/>
<dbReference type="InterPro" id="IPR032054">
    <property type="entry name" value="Cdt1_C"/>
</dbReference>
<name>A0AAD5TQM3_9FUNG</name>
<comment type="similarity">
    <text evidence="1">Belongs to the Cdt1 family.</text>
</comment>
<dbReference type="InterPro" id="IPR014939">
    <property type="entry name" value="CDT1_Gemini-bd-like"/>
</dbReference>
<organism evidence="5 6">
    <name type="scientific">Geranomyces variabilis</name>
    <dbReference type="NCBI Taxonomy" id="109894"/>
    <lineage>
        <taxon>Eukaryota</taxon>
        <taxon>Fungi</taxon>
        <taxon>Fungi incertae sedis</taxon>
        <taxon>Chytridiomycota</taxon>
        <taxon>Chytridiomycota incertae sedis</taxon>
        <taxon>Chytridiomycetes</taxon>
        <taxon>Spizellomycetales</taxon>
        <taxon>Powellomycetaceae</taxon>
        <taxon>Geranomyces</taxon>
    </lineage>
</organism>
<evidence type="ECO:0000256" key="1">
    <source>
        <dbReference type="ARBA" id="ARBA00008356"/>
    </source>
</evidence>
<dbReference type="GO" id="GO:0000278">
    <property type="term" value="P:mitotic cell cycle"/>
    <property type="evidence" value="ECO:0007669"/>
    <property type="project" value="TreeGrafter"/>
</dbReference>